<gene>
    <name evidence="2" type="ORF">SMTD_LOCUS2501</name>
</gene>
<reference evidence="2 3" key="1">
    <citation type="submission" date="2018-11" db="EMBL/GenBank/DDBJ databases">
        <authorList>
            <consortium name="Pathogen Informatics"/>
        </authorList>
    </citation>
    <scope>NUCLEOTIDE SEQUENCE [LARGE SCALE GENOMIC DNA]</scope>
    <source>
        <strain>Denwood</strain>
        <strain evidence="3">Zambia</strain>
    </source>
</reference>
<dbReference type="Proteomes" id="UP000269396">
    <property type="component" value="Unassembled WGS sequence"/>
</dbReference>
<protein>
    <submittedName>
        <fullName evidence="2">Uncharacterized protein</fullName>
    </submittedName>
</protein>
<name>A0A183NK66_9TREM</name>
<evidence type="ECO:0000256" key="1">
    <source>
        <dbReference type="SAM" id="MobiDB-lite"/>
    </source>
</evidence>
<feature type="compositionally biased region" description="Polar residues" evidence="1">
    <location>
        <begin position="186"/>
        <end position="207"/>
    </location>
</feature>
<sequence>MQTDSPYEKSITSIPTTSVEIQFSSTDCENAYHLGNIDDASSNNYHFTCSNEAQQTQSSLHNVFSKSDETTELVDQLTNEINTYHRVIFDMLNRNGIESSQIMSALSQSILFSQSNHETNNDVLEKLKFLINNVQSHHECITKNDVQKTVNMSLSVPVSNTRLSGEISDSTEVELDAWQDDDFPELNSNASEETKCQSELPTDNIPNCNEKLQDEV</sequence>
<evidence type="ECO:0000313" key="2">
    <source>
        <dbReference type="EMBL" id="VDO87589.1"/>
    </source>
</evidence>
<dbReference type="STRING" id="31246.A0A183NK66"/>
<accession>A0A183NK66</accession>
<dbReference type="EMBL" id="UZAL01003536">
    <property type="protein sequence ID" value="VDO87589.1"/>
    <property type="molecule type" value="Genomic_DNA"/>
</dbReference>
<organism evidence="2 3">
    <name type="scientific">Schistosoma mattheei</name>
    <dbReference type="NCBI Taxonomy" id="31246"/>
    <lineage>
        <taxon>Eukaryota</taxon>
        <taxon>Metazoa</taxon>
        <taxon>Spiralia</taxon>
        <taxon>Lophotrochozoa</taxon>
        <taxon>Platyhelminthes</taxon>
        <taxon>Trematoda</taxon>
        <taxon>Digenea</taxon>
        <taxon>Strigeidida</taxon>
        <taxon>Schistosomatoidea</taxon>
        <taxon>Schistosomatidae</taxon>
        <taxon>Schistosoma</taxon>
    </lineage>
</organism>
<dbReference type="AlphaFoldDB" id="A0A183NK66"/>
<evidence type="ECO:0000313" key="3">
    <source>
        <dbReference type="Proteomes" id="UP000269396"/>
    </source>
</evidence>
<keyword evidence="3" id="KW-1185">Reference proteome</keyword>
<feature type="region of interest" description="Disordered" evidence="1">
    <location>
        <begin position="182"/>
        <end position="216"/>
    </location>
</feature>
<proteinExistence type="predicted"/>